<evidence type="ECO:0000313" key="3">
    <source>
        <dbReference type="Proteomes" id="UP000242167"/>
    </source>
</evidence>
<organism evidence="2 3">
    <name type="scientific">Guillardia theta</name>
    <name type="common">Cryptophyte</name>
    <name type="synonym">Cryptomonas phi</name>
    <dbReference type="NCBI Taxonomy" id="55529"/>
    <lineage>
        <taxon>Eukaryota</taxon>
        <taxon>Cryptophyceae</taxon>
        <taxon>Pyrenomonadales</taxon>
        <taxon>Geminigeraceae</taxon>
        <taxon>Guillardia</taxon>
    </lineage>
</organism>
<dbReference type="RefSeq" id="XP_001713635.1">
    <property type="nucleotide sequence ID" value="XM_001713583.1"/>
</dbReference>
<feature type="transmembrane region" description="Helical" evidence="1">
    <location>
        <begin position="174"/>
        <end position="190"/>
    </location>
</feature>
<keyword evidence="1" id="KW-1133">Transmembrane helix</keyword>
<reference evidence="2 3" key="1">
    <citation type="journal article" date="2001" name="Nature">
        <title>The highly reduced genome of an enslaved algal nucleus.</title>
        <authorList>
            <person name="Douglas S."/>
            <person name="Zauner S."/>
            <person name="Fraunholz M."/>
            <person name="Beaton M."/>
            <person name="Penny S."/>
            <person name="Deng L."/>
            <person name="Wu X."/>
            <person name="Reith M."/>
            <person name="Cavalier-Smith T."/>
            <person name="Maier U."/>
        </authorList>
    </citation>
    <scope>NUCLEOTIDE SEQUENCE [LARGE SCALE GENOMIC DNA]</scope>
</reference>
<evidence type="ECO:0000313" key="2">
    <source>
        <dbReference type="EMBL" id="AAK39930.1"/>
    </source>
</evidence>
<accession>Q98RL8</accession>
<dbReference type="AlphaFoldDB" id="Q98RL8"/>
<gene>
    <name evidence="2" type="primary">orf714</name>
</gene>
<keyword evidence="2" id="KW-0542">Nucleomorph</keyword>
<feature type="transmembrane region" description="Helical" evidence="1">
    <location>
        <begin position="360"/>
        <end position="377"/>
    </location>
</feature>
<dbReference type="EMBL" id="AF165818">
    <property type="protein sequence ID" value="AAK39930.1"/>
    <property type="molecule type" value="Genomic_DNA"/>
</dbReference>
<keyword evidence="1" id="KW-0472">Membrane</keyword>
<dbReference type="GeneID" id="857417"/>
<name>Q98RL8_GUITH</name>
<evidence type="ECO:0000256" key="1">
    <source>
        <dbReference type="SAM" id="Phobius"/>
    </source>
</evidence>
<protein>
    <submittedName>
        <fullName evidence="2">Uncharacterized protein</fullName>
    </submittedName>
</protein>
<proteinExistence type="predicted"/>
<keyword evidence="1" id="KW-0812">Transmembrane</keyword>
<geneLocation type="nucleomorph" evidence="2"/>
<sequence>MFVYKNLLIKIFNKRFSSKKKFIKNYEYIYKKYIKKKDTNEKIAIKIFINKNFSKIFDFFKRYNHLYILKPISIKCYLITILKNLNNIFFVNNWFINAQNKKILRSFLIFNIIFENNFLICKTEMLNKYTTCSLKMKVIFIKKKSFINLIHYSKIKNYNDSILKLKKNIKIKNFINLIFIFYNYSIVSNFKKYEHYDFLSTLYFLKYIKFSLSIFTIVLKNIQSLIKYYFFNDFNRLFLFFIYIRINNYNWYYQSIFNEMKNCFKNSIDFFIAYSIRSLNISRILIKRIFVNYLSIKCNFYIKNLLSINSKSFNLTSDSVKLITLNQKECKKYFLNLMQSNSKLIETFFILKKMKNNNKVLYSFKNLIIFNMFYFLVSSNFKISTLYNIENKKLNLHISLCNKILKNSSIDYLINIKLLNVLYKNLRYKKLTPFSILYPNQEHVVFLRIENKFIKSVSSKSSIFSNDWLQLFSKKLSKKYLSLEIFFFLNFKKSFYFKKYSYNSVDKVSIDIEKNQLTIIKNHVFKYLENKNETYSNNNFLFSLIFNHRFFNDMIKNTKYKYLIKNLVIILSIKNFPFYDTQYFESTKNVESYKLFTKKIGSIYLFFKNFKIRLRTRRKLNFYLIVLLISKLSKIKEECFNFKNKKLSKTLKSSNVKNQIILNLLSSFFLSNLKIYISFYGNRKNNFNFYDRSESFIFINNKKFYKILEMFIIL</sequence>
<dbReference type="Proteomes" id="UP000242167">
    <property type="component" value="Nucleomorph 1"/>
</dbReference>
<dbReference type="PIR" id="C90100">
    <property type="entry name" value="C90100"/>
</dbReference>